<dbReference type="Pfam" id="PF00172">
    <property type="entry name" value="Zn_clus"/>
    <property type="match status" value="1"/>
</dbReference>
<dbReference type="SMART" id="SM00066">
    <property type="entry name" value="GAL4"/>
    <property type="match status" value="1"/>
</dbReference>
<evidence type="ECO:0000256" key="1">
    <source>
        <dbReference type="ARBA" id="ARBA00004123"/>
    </source>
</evidence>
<evidence type="ECO:0000256" key="6">
    <source>
        <dbReference type="SAM" id="MobiDB-lite"/>
    </source>
</evidence>
<feature type="compositionally biased region" description="Polar residues" evidence="6">
    <location>
        <begin position="900"/>
        <end position="916"/>
    </location>
</feature>
<protein>
    <recommendedName>
        <fullName evidence="7">Zn(2)-C6 fungal-type domain-containing protein</fullName>
    </recommendedName>
</protein>
<dbReference type="GO" id="GO:0008270">
    <property type="term" value="F:zinc ion binding"/>
    <property type="evidence" value="ECO:0007669"/>
    <property type="project" value="InterPro"/>
</dbReference>
<dbReference type="Proteomes" id="UP000245946">
    <property type="component" value="Unassembled WGS sequence"/>
</dbReference>
<feature type="region of interest" description="Disordered" evidence="6">
    <location>
        <begin position="213"/>
        <end position="364"/>
    </location>
</feature>
<dbReference type="CDD" id="cd00067">
    <property type="entry name" value="GAL4"/>
    <property type="match status" value="1"/>
</dbReference>
<dbReference type="OrthoDB" id="4454541at2759"/>
<feature type="compositionally biased region" description="Basic and acidic residues" evidence="6">
    <location>
        <begin position="311"/>
        <end position="322"/>
    </location>
</feature>
<dbReference type="InterPro" id="IPR036864">
    <property type="entry name" value="Zn2-C6_fun-type_DNA-bd_sf"/>
</dbReference>
<feature type="region of interest" description="Disordered" evidence="6">
    <location>
        <begin position="900"/>
        <end position="932"/>
    </location>
</feature>
<dbReference type="EMBL" id="KZ819285">
    <property type="protein sequence ID" value="PWO00632.1"/>
    <property type="molecule type" value="Genomic_DNA"/>
</dbReference>
<evidence type="ECO:0000313" key="8">
    <source>
        <dbReference type="EMBL" id="PWO00632.1"/>
    </source>
</evidence>
<dbReference type="AlphaFoldDB" id="A0A316ZGJ7"/>
<dbReference type="GO" id="GO:0000981">
    <property type="term" value="F:DNA-binding transcription factor activity, RNA polymerase II-specific"/>
    <property type="evidence" value="ECO:0007669"/>
    <property type="project" value="InterPro"/>
</dbReference>
<dbReference type="GO" id="GO:0000976">
    <property type="term" value="F:transcription cis-regulatory region binding"/>
    <property type="evidence" value="ECO:0007669"/>
    <property type="project" value="TreeGrafter"/>
</dbReference>
<proteinExistence type="predicted"/>
<dbReference type="PROSITE" id="PS50048">
    <property type="entry name" value="ZN2_CY6_FUNGAL_2"/>
    <property type="match status" value="1"/>
</dbReference>
<keyword evidence="9" id="KW-1185">Reference proteome</keyword>
<dbReference type="SUPFAM" id="SSF57701">
    <property type="entry name" value="Zn2/Cys6 DNA-binding domain"/>
    <property type="match status" value="1"/>
</dbReference>
<evidence type="ECO:0000256" key="4">
    <source>
        <dbReference type="ARBA" id="ARBA00023163"/>
    </source>
</evidence>
<reference evidence="8 9" key="1">
    <citation type="journal article" date="2018" name="Mol. Biol. Evol.">
        <title>Broad Genomic Sampling Reveals a Smut Pathogenic Ancestry of the Fungal Clade Ustilaginomycotina.</title>
        <authorList>
            <person name="Kijpornyongpan T."/>
            <person name="Mondo S.J."/>
            <person name="Barry K."/>
            <person name="Sandor L."/>
            <person name="Lee J."/>
            <person name="Lipzen A."/>
            <person name="Pangilinan J."/>
            <person name="LaButti K."/>
            <person name="Hainaut M."/>
            <person name="Henrissat B."/>
            <person name="Grigoriev I.V."/>
            <person name="Spatafora J.W."/>
            <person name="Aime M.C."/>
        </authorList>
    </citation>
    <scope>NUCLEOTIDE SEQUENCE [LARGE SCALE GENOMIC DNA]</scope>
    <source>
        <strain evidence="8 9">MCA 4186</strain>
    </source>
</reference>
<sequence>MMTDPRSGPYAGPSFYSPLHGLAPPPPLMHHALPPLAAPHLPHMHHRSASAHHASPPAPASTHDDGSRKRPRSTANHSPPGSFSGDDGDGGSPPRGRNASGGGGGGGAPGSSTGKESMRTGLSVKSRIHRACNACRKQKMRCEGPVNAPCNRCESSGLPCIFEKPAREPAPSTVVVAAPASEESMARLRALEGKMEGLSSTLGELVAVLRESKQLPDPHGRALPPSGRWDAAGSVSSPVSRLAPSYSSPGTVLHPLAFPAPRSYNGESAAAWTGPVVSAPRAVTNPSFSPTSRHRQAVDSSRGYGAAPSRPWEEPSSSRDEGESWTASAPNPSRMPPPPSARPLRAGGRRDRAGGRDEDYNDEDRASYLPAESFGAPIAALRGLADAAEHHAATEEAAFAISNKASSTSSRADDVLMDERRPLGQLGKRRRVEEAEERLVDVVTSGAVEEEEARRLWRTFGRGCGRFMSVFNHEDKKFFDEEADLFGKYRRKSPFLFDTILYIGARVDSAGGPPSASFRTCLAASQRHASATLLGRTKSNEDVQAMLILASYTDSQNGWLQVGHACRMAQQLGLDKVFPRLMAAVGGSGEANLPHEQLAEMASGSRIWFFSFLLEHQLSYGAGREPMLTHPWVRNARNFLSLPAPLSMPVDVRILATLELMTLREHRLNTMAPFDATIDGAMLRRVNALGADLDSWEQYWYGEHHARGFDANGFFLESLRLQGATARLYLCCTCLRGVHQPGDAERMTEAQREIAQSTVRAADLVLDIATGSSATSAEYYEKLRWAPIYTHVTATFACVFLLKCVVLFPSLVDAHSIFARAEKLALRLRETAAAKYGDVILRMQWQTWKRIAATSRKRGLRLMFGDKTPRQGSFTPADIERGGMTDADFQEVLRLLVRESSPTAGGETPSSPSRDTWGTAGSPARLAKRTSYQDDSHATLHLPPWAQSDFALSLTSWNEAEGNGASAPTSGLPGPSDPGSATLFPGVSGDLQSLGHAPQPLLSASDPSSTFDILAAQLGITSFY</sequence>
<keyword evidence="5" id="KW-0539">Nucleus</keyword>
<dbReference type="CDD" id="cd12148">
    <property type="entry name" value="fungal_TF_MHR"/>
    <property type="match status" value="1"/>
</dbReference>
<feature type="region of interest" description="Disordered" evidence="6">
    <location>
        <begin position="1"/>
        <end position="121"/>
    </location>
</feature>
<dbReference type="GO" id="GO:0005634">
    <property type="term" value="C:nucleus"/>
    <property type="evidence" value="ECO:0007669"/>
    <property type="project" value="UniProtKB-SubCell"/>
</dbReference>
<accession>A0A316ZGJ7</accession>
<evidence type="ECO:0000259" key="7">
    <source>
        <dbReference type="PROSITE" id="PS50048"/>
    </source>
</evidence>
<feature type="compositionally biased region" description="Polar residues" evidence="6">
    <location>
        <begin position="234"/>
        <end position="250"/>
    </location>
</feature>
<dbReference type="PANTHER" id="PTHR31845">
    <property type="entry name" value="FINGER DOMAIN PROTEIN, PUTATIVE-RELATED"/>
    <property type="match status" value="1"/>
</dbReference>
<gene>
    <name evidence="8" type="ORF">FA09DRAFT_358681</name>
</gene>
<dbReference type="GeneID" id="37272539"/>
<evidence type="ECO:0000256" key="3">
    <source>
        <dbReference type="ARBA" id="ARBA00023125"/>
    </source>
</evidence>
<dbReference type="PROSITE" id="PS00463">
    <property type="entry name" value="ZN2_CY6_FUNGAL_1"/>
    <property type="match status" value="1"/>
</dbReference>
<comment type="subcellular location">
    <subcellularLocation>
        <location evidence="1">Nucleus</location>
    </subcellularLocation>
</comment>
<dbReference type="PANTHER" id="PTHR31845:SF17">
    <property type="entry name" value="ZN(II)2CYS6 TRANSCRIPTION FACTOR (EUROFUNG)"/>
    <property type="match status" value="1"/>
</dbReference>
<evidence type="ECO:0000256" key="2">
    <source>
        <dbReference type="ARBA" id="ARBA00023015"/>
    </source>
</evidence>
<evidence type="ECO:0000256" key="5">
    <source>
        <dbReference type="ARBA" id="ARBA00023242"/>
    </source>
</evidence>
<dbReference type="InterPro" id="IPR051089">
    <property type="entry name" value="prtT"/>
</dbReference>
<keyword evidence="2" id="KW-0805">Transcription regulation</keyword>
<name>A0A316ZGJ7_9BASI</name>
<feature type="compositionally biased region" description="Low complexity" evidence="6">
    <location>
        <begin position="29"/>
        <end position="41"/>
    </location>
</feature>
<keyword evidence="4" id="KW-0804">Transcription</keyword>
<dbReference type="STRING" id="58919.A0A316ZGJ7"/>
<feature type="compositionally biased region" description="Basic and acidic residues" evidence="6">
    <location>
        <begin position="348"/>
        <end position="364"/>
    </location>
</feature>
<dbReference type="RefSeq" id="XP_025600910.1">
    <property type="nucleotide sequence ID" value="XM_025744995.1"/>
</dbReference>
<feature type="domain" description="Zn(2)-C6 fungal-type" evidence="7">
    <location>
        <begin position="131"/>
        <end position="162"/>
    </location>
</feature>
<dbReference type="InterPro" id="IPR001138">
    <property type="entry name" value="Zn2Cys6_DnaBD"/>
</dbReference>
<evidence type="ECO:0000313" key="9">
    <source>
        <dbReference type="Proteomes" id="UP000245946"/>
    </source>
</evidence>
<feature type="compositionally biased region" description="Gly residues" evidence="6">
    <location>
        <begin position="99"/>
        <end position="109"/>
    </location>
</feature>
<organism evidence="8 9">
    <name type="scientific">Tilletiopsis washingtonensis</name>
    <dbReference type="NCBI Taxonomy" id="58919"/>
    <lineage>
        <taxon>Eukaryota</taxon>
        <taxon>Fungi</taxon>
        <taxon>Dikarya</taxon>
        <taxon>Basidiomycota</taxon>
        <taxon>Ustilaginomycotina</taxon>
        <taxon>Exobasidiomycetes</taxon>
        <taxon>Entylomatales</taxon>
        <taxon>Entylomatales incertae sedis</taxon>
        <taxon>Tilletiopsis</taxon>
    </lineage>
</organism>
<keyword evidence="3" id="KW-0238">DNA-binding</keyword>
<feature type="region of interest" description="Disordered" evidence="6">
    <location>
        <begin position="960"/>
        <end position="1007"/>
    </location>
</feature>
<dbReference type="Gene3D" id="4.10.240.10">
    <property type="entry name" value="Zn(2)-C6 fungal-type DNA-binding domain"/>
    <property type="match status" value="1"/>
</dbReference>